<dbReference type="Proteomes" id="UP001168098">
    <property type="component" value="Unassembled WGS sequence"/>
</dbReference>
<comment type="caution">
    <text evidence="1">The sequence shown here is derived from an EMBL/GenBank/DDBJ whole genome shotgun (WGS) entry which is preliminary data.</text>
</comment>
<evidence type="ECO:0000313" key="2">
    <source>
        <dbReference type="Proteomes" id="UP001168098"/>
    </source>
</evidence>
<reference evidence="1 2" key="1">
    <citation type="journal article" date="2023" name="BMC Biotechnol.">
        <title>Vitis rotundifolia cv Carlos genome sequencing.</title>
        <authorList>
            <person name="Huff M."/>
            <person name="Hulse-Kemp A."/>
            <person name="Scheffler B."/>
            <person name="Youngblood R."/>
            <person name="Simpson S."/>
            <person name="Babiker E."/>
            <person name="Staton M."/>
        </authorList>
    </citation>
    <scope>NUCLEOTIDE SEQUENCE [LARGE SCALE GENOMIC DNA]</scope>
    <source>
        <tissue evidence="1">Leaf</tissue>
    </source>
</reference>
<dbReference type="EMBL" id="JARBHA010000007">
    <property type="protein sequence ID" value="KAJ9697571.1"/>
    <property type="molecule type" value="Genomic_DNA"/>
</dbReference>
<protein>
    <submittedName>
        <fullName evidence="1">Uncharacterized protein</fullName>
    </submittedName>
</protein>
<name>A0AA39DU26_VITRO</name>
<keyword evidence="2" id="KW-1185">Reference proteome</keyword>
<dbReference type="AlphaFoldDB" id="A0AA39DU26"/>
<accession>A0AA39DU26</accession>
<gene>
    <name evidence="1" type="ORF">PVL29_009412</name>
</gene>
<evidence type="ECO:0000313" key="1">
    <source>
        <dbReference type="EMBL" id="KAJ9697571.1"/>
    </source>
</evidence>
<organism evidence="1 2">
    <name type="scientific">Vitis rotundifolia</name>
    <name type="common">Muscadine grape</name>
    <dbReference type="NCBI Taxonomy" id="103349"/>
    <lineage>
        <taxon>Eukaryota</taxon>
        <taxon>Viridiplantae</taxon>
        <taxon>Streptophyta</taxon>
        <taxon>Embryophyta</taxon>
        <taxon>Tracheophyta</taxon>
        <taxon>Spermatophyta</taxon>
        <taxon>Magnoliopsida</taxon>
        <taxon>eudicotyledons</taxon>
        <taxon>Gunneridae</taxon>
        <taxon>Pentapetalae</taxon>
        <taxon>rosids</taxon>
        <taxon>Vitales</taxon>
        <taxon>Vitaceae</taxon>
        <taxon>Viteae</taxon>
        <taxon>Vitis</taxon>
    </lineage>
</organism>
<proteinExistence type="predicted"/>
<sequence>MTSQISVEVVHDPSSRSVHTTSGVGRFVGRNHSPGQLVIASPGTHCLKFLWPKIPMRSATRTFPKTFMKAAPASIGMEDCALYLYYKMLQLALSHQFSSDMEKEFRIIRTS</sequence>